<sequence>MLLVNFKKNIISHIIPCKILTHRGFYTLDKIPKRYASLRSVLTLFLYFASLTWCFLRTFDAKYSSSWATVG</sequence>
<proteinExistence type="predicted"/>
<gene>
    <name evidence="2" type="ORF">ANAPC1_00962</name>
</gene>
<keyword evidence="1" id="KW-0812">Transmembrane</keyword>
<name>A0AA45UTD4_ANAPH</name>
<feature type="transmembrane region" description="Helical" evidence="1">
    <location>
        <begin position="36"/>
        <end position="56"/>
    </location>
</feature>
<organism evidence="2 3">
    <name type="scientific">Anaplasma phagocytophilum</name>
    <name type="common">Ehrlichia phagocytophila</name>
    <dbReference type="NCBI Taxonomy" id="948"/>
    <lineage>
        <taxon>Bacteria</taxon>
        <taxon>Pseudomonadati</taxon>
        <taxon>Pseudomonadota</taxon>
        <taxon>Alphaproteobacteria</taxon>
        <taxon>Rickettsiales</taxon>
        <taxon>Anaplasmataceae</taxon>
        <taxon>Anaplasma</taxon>
        <taxon>phagocytophilum group</taxon>
    </lineage>
</organism>
<reference evidence="3" key="1">
    <citation type="submission" date="2016-03" db="EMBL/GenBank/DDBJ databases">
        <authorList>
            <person name="Loux Valentin"/>
        </authorList>
    </citation>
    <scope>NUCLEOTIDE SEQUENCE [LARGE SCALE GENOMIC DNA]</scope>
    <source>
        <strain evidence="3">C1</strain>
    </source>
</reference>
<evidence type="ECO:0000313" key="2">
    <source>
        <dbReference type="EMBL" id="SBO14602.1"/>
    </source>
</evidence>
<dbReference type="AlphaFoldDB" id="A0AA45UTD4"/>
<keyword evidence="1" id="KW-1133">Transmembrane helix</keyword>
<dbReference type="Proteomes" id="UP000078419">
    <property type="component" value="Unassembled WGS sequence"/>
</dbReference>
<accession>A0AA45UTD4</accession>
<comment type="caution">
    <text evidence="2">The sequence shown here is derived from an EMBL/GenBank/DDBJ whole genome shotgun (WGS) entry which is preliminary data.</text>
</comment>
<dbReference type="EMBL" id="FLLR01000044">
    <property type="protein sequence ID" value="SBO14602.1"/>
    <property type="molecule type" value="Genomic_DNA"/>
</dbReference>
<keyword evidence="1" id="KW-0472">Membrane</keyword>
<protein>
    <submittedName>
        <fullName evidence="2">Uncharacterized protein</fullName>
    </submittedName>
</protein>
<evidence type="ECO:0000256" key="1">
    <source>
        <dbReference type="SAM" id="Phobius"/>
    </source>
</evidence>
<evidence type="ECO:0000313" key="3">
    <source>
        <dbReference type="Proteomes" id="UP000078419"/>
    </source>
</evidence>